<name>A0ABW1FCQ3_9ACTN</name>
<evidence type="ECO:0000313" key="2">
    <source>
        <dbReference type="EMBL" id="MFC5891785.1"/>
    </source>
</evidence>
<evidence type="ECO:0000256" key="1">
    <source>
        <dbReference type="SAM" id="MobiDB-lite"/>
    </source>
</evidence>
<dbReference type="EMBL" id="JBHSPW010000001">
    <property type="protein sequence ID" value="MFC5891785.1"/>
    <property type="molecule type" value="Genomic_DNA"/>
</dbReference>
<reference evidence="3" key="1">
    <citation type="journal article" date="2019" name="Int. J. Syst. Evol. Microbiol.">
        <title>The Global Catalogue of Microorganisms (GCM) 10K type strain sequencing project: providing services to taxonomists for standard genome sequencing and annotation.</title>
        <authorList>
            <consortium name="The Broad Institute Genomics Platform"/>
            <consortium name="The Broad Institute Genome Sequencing Center for Infectious Disease"/>
            <person name="Wu L."/>
            <person name="Ma J."/>
        </authorList>
    </citation>
    <scope>NUCLEOTIDE SEQUENCE [LARGE SCALE GENOMIC DNA]</scope>
    <source>
        <strain evidence="3">CGMCC 1.15809</strain>
    </source>
</reference>
<proteinExistence type="predicted"/>
<dbReference type="RefSeq" id="WP_345080873.1">
    <property type="nucleotide sequence ID" value="NZ_BAAAWG010000006.1"/>
</dbReference>
<protein>
    <submittedName>
        <fullName evidence="2">Uncharacterized protein</fullName>
    </submittedName>
</protein>
<comment type="caution">
    <text evidence="2">The sequence shown here is derived from an EMBL/GenBank/DDBJ whole genome shotgun (WGS) entry which is preliminary data.</text>
</comment>
<keyword evidence="3" id="KW-1185">Reference proteome</keyword>
<organism evidence="2 3">
    <name type="scientific">Streptomyces ramulosus</name>
    <dbReference type="NCBI Taxonomy" id="47762"/>
    <lineage>
        <taxon>Bacteria</taxon>
        <taxon>Bacillati</taxon>
        <taxon>Actinomycetota</taxon>
        <taxon>Actinomycetes</taxon>
        <taxon>Kitasatosporales</taxon>
        <taxon>Streptomycetaceae</taxon>
        <taxon>Streptomyces</taxon>
    </lineage>
</organism>
<gene>
    <name evidence="2" type="ORF">ACFP3M_02980</name>
</gene>
<sequence length="88" mass="9487">MNNTRVTDALALRATASAFDAQRAKLPIEGDPHRSPDGVSVARQISELGKLITNLGNDVLFRTADHGQEAHTSRLPTPPTPCASQRKQ</sequence>
<evidence type="ECO:0000313" key="3">
    <source>
        <dbReference type="Proteomes" id="UP001596241"/>
    </source>
</evidence>
<feature type="region of interest" description="Disordered" evidence="1">
    <location>
        <begin position="64"/>
        <end position="88"/>
    </location>
</feature>
<dbReference type="Proteomes" id="UP001596241">
    <property type="component" value="Unassembled WGS sequence"/>
</dbReference>
<accession>A0ABW1FCQ3</accession>